<sequence>MDSILFNLKVILSSTILLDLLQTSRLRAYSRTAYYDLIAIAKITAPTRASLNRVPSLPSRLIKQIKQECTT</sequence>
<reference evidence="1" key="1">
    <citation type="submission" date="2017-03" db="EMBL/GenBank/DDBJ databases">
        <title>The mitochondrial genome of the carnivorous plant Utricularia reniformis (Lentibulariaceae): structure, comparative analysis and evolutionary landmarks.</title>
        <authorList>
            <person name="Silva S.R."/>
            <person name="Alvarenga D.O."/>
            <person name="Michael T.P."/>
            <person name="Miranda V.F.O."/>
            <person name="Varani A.M."/>
        </authorList>
    </citation>
    <scope>NUCLEOTIDE SEQUENCE</scope>
</reference>
<evidence type="ECO:0000313" key="1">
    <source>
        <dbReference type="EMBL" id="ART31415.1"/>
    </source>
</evidence>
<dbReference type="AlphaFoldDB" id="A0A1Y0B1T6"/>
<name>A0A1Y0B1T6_9LAMI</name>
<keyword evidence="1" id="KW-0496">Mitochondrion</keyword>
<accession>A0A1Y0B1T6</accession>
<gene>
    <name evidence="1" type="ORF">AEK19_MT1201</name>
</gene>
<proteinExistence type="predicted"/>
<dbReference type="EMBL" id="KY774314">
    <property type="protein sequence ID" value="ART31415.1"/>
    <property type="molecule type" value="Genomic_DNA"/>
</dbReference>
<protein>
    <submittedName>
        <fullName evidence="1">Uncharacterized protein</fullName>
    </submittedName>
</protein>
<geneLocation type="mitochondrion" evidence="1"/>
<organism evidence="1">
    <name type="scientific">Utricularia reniformis</name>
    <dbReference type="NCBI Taxonomy" id="192314"/>
    <lineage>
        <taxon>Eukaryota</taxon>
        <taxon>Viridiplantae</taxon>
        <taxon>Streptophyta</taxon>
        <taxon>Embryophyta</taxon>
        <taxon>Tracheophyta</taxon>
        <taxon>Spermatophyta</taxon>
        <taxon>Magnoliopsida</taxon>
        <taxon>eudicotyledons</taxon>
        <taxon>Gunneridae</taxon>
        <taxon>Pentapetalae</taxon>
        <taxon>asterids</taxon>
        <taxon>lamiids</taxon>
        <taxon>Lamiales</taxon>
        <taxon>Lentibulariaceae</taxon>
        <taxon>Utricularia</taxon>
    </lineage>
</organism>